<keyword evidence="2" id="KW-1185">Reference proteome</keyword>
<name>A0ABW4FGP1_9PSEU</name>
<dbReference type="RefSeq" id="WP_343982224.1">
    <property type="nucleotide sequence ID" value="NZ_BAAAJG010000015.1"/>
</dbReference>
<sequence length="77" mass="8493">MLLVRIDGQGATLDGAVHNAYPFWQTEIAYTHGEPAADSLAASFLRYLTNEVGRDIVRSYGLRPCAELENPVLCRPT</sequence>
<reference evidence="2" key="1">
    <citation type="journal article" date="2019" name="Int. J. Syst. Evol. Microbiol.">
        <title>The Global Catalogue of Microorganisms (GCM) 10K type strain sequencing project: providing services to taxonomists for standard genome sequencing and annotation.</title>
        <authorList>
            <consortium name="The Broad Institute Genomics Platform"/>
            <consortium name="The Broad Institute Genome Sequencing Center for Infectious Disease"/>
            <person name="Wu L."/>
            <person name="Ma J."/>
        </authorList>
    </citation>
    <scope>NUCLEOTIDE SEQUENCE [LARGE SCALE GENOMIC DNA]</scope>
    <source>
        <strain evidence="2">JCM 12165</strain>
    </source>
</reference>
<evidence type="ECO:0000313" key="1">
    <source>
        <dbReference type="EMBL" id="MFD1529794.1"/>
    </source>
</evidence>
<evidence type="ECO:0000313" key="2">
    <source>
        <dbReference type="Proteomes" id="UP001597145"/>
    </source>
</evidence>
<accession>A0ABW4FGP1</accession>
<dbReference type="SUPFAM" id="SSF53850">
    <property type="entry name" value="Periplasmic binding protein-like II"/>
    <property type="match status" value="1"/>
</dbReference>
<comment type="caution">
    <text evidence="1">The sequence shown here is derived from an EMBL/GenBank/DDBJ whole genome shotgun (WGS) entry which is preliminary data.</text>
</comment>
<gene>
    <name evidence="1" type="ORF">ACFSCY_10110</name>
</gene>
<evidence type="ECO:0008006" key="3">
    <source>
        <dbReference type="Google" id="ProtNLM"/>
    </source>
</evidence>
<proteinExistence type="predicted"/>
<dbReference type="EMBL" id="JBHUCP010000005">
    <property type="protein sequence ID" value="MFD1529794.1"/>
    <property type="molecule type" value="Genomic_DNA"/>
</dbReference>
<organism evidence="1 2">
    <name type="scientific">Pseudonocardia aurantiaca</name>
    <dbReference type="NCBI Taxonomy" id="75290"/>
    <lineage>
        <taxon>Bacteria</taxon>
        <taxon>Bacillati</taxon>
        <taxon>Actinomycetota</taxon>
        <taxon>Actinomycetes</taxon>
        <taxon>Pseudonocardiales</taxon>
        <taxon>Pseudonocardiaceae</taxon>
        <taxon>Pseudonocardia</taxon>
    </lineage>
</organism>
<dbReference type="Proteomes" id="UP001597145">
    <property type="component" value="Unassembled WGS sequence"/>
</dbReference>
<dbReference type="Gene3D" id="3.40.190.10">
    <property type="entry name" value="Periplasmic binding protein-like II"/>
    <property type="match status" value="1"/>
</dbReference>
<protein>
    <recommendedName>
        <fullName evidence="3">PBP domain-containing protein</fullName>
    </recommendedName>
</protein>